<protein>
    <submittedName>
        <fullName evidence="3">Uncharacterized protein</fullName>
    </submittedName>
</protein>
<keyword evidence="4" id="KW-1185">Reference proteome</keyword>
<dbReference type="EMBL" id="JH767147">
    <property type="protein sequence ID" value="EQC36508.1"/>
    <property type="molecule type" value="Genomic_DNA"/>
</dbReference>
<dbReference type="RefSeq" id="XP_008609930.1">
    <property type="nucleotide sequence ID" value="XM_008611708.1"/>
</dbReference>
<dbReference type="InterPro" id="IPR050889">
    <property type="entry name" value="Dendritic_Spine_Reg/Scaffold"/>
</dbReference>
<keyword evidence="1" id="KW-0677">Repeat</keyword>
<dbReference type="SMART" id="SM00248">
    <property type="entry name" value="ANK"/>
    <property type="match status" value="7"/>
</dbReference>
<dbReference type="PANTHER" id="PTHR24166">
    <property type="entry name" value="ROLLING PEBBLES, ISOFORM B"/>
    <property type="match status" value="1"/>
</dbReference>
<evidence type="ECO:0000256" key="2">
    <source>
        <dbReference type="ARBA" id="ARBA00023043"/>
    </source>
</evidence>
<reference evidence="3 4" key="1">
    <citation type="submission" date="2012-04" db="EMBL/GenBank/DDBJ databases">
        <title>The Genome Sequence of Saprolegnia declina VS20.</title>
        <authorList>
            <consortium name="The Broad Institute Genome Sequencing Platform"/>
            <person name="Russ C."/>
            <person name="Nusbaum C."/>
            <person name="Tyler B."/>
            <person name="van West P."/>
            <person name="Dieguez-Uribeondo J."/>
            <person name="de Bruijn I."/>
            <person name="Tripathy S."/>
            <person name="Jiang R."/>
            <person name="Young S.K."/>
            <person name="Zeng Q."/>
            <person name="Gargeya S."/>
            <person name="Fitzgerald M."/>
            <person name="Haas B."/>
            <person name="Abouelleil A."/>
            <person name="Alvarado L."/>
            <person name="Arachchi H.M."/>
            <person name="Berlin A."/>
            <person name="Chapman S.B."/>
            <person name="Goldberg J."/>
            <person name="Griggs A."/>
            <person name="Gujja S."/>
            <person name="Hansen M."/>
            <person name="Howarth C."/>
            <person name="Imamovic A."/>
            <person name="Larimer J."/>
            <person name="McCowen C."/>
            <person name="Montmayeur A."/>
            <person name="Murphy C."/>
            <person name="Neiman D."/>
            <person name="Pearson M."/>
            <person name="Priest M."/>
            <person name="Roberts A."/>
            <person name="Saif S."/>
            <person name="Shea T."/>
            <person name="Sisk P."/>
            <person name="Sykes S."/>
            <person name="Wortman J."/>
            <person name="Nusbaum C."/>
            <person name="Birren B."/>
        </authorList>
    </citation>
    <scope>NUCLEOTIDE SEQUENCE [LARGE SCALE GENOMIC DNA]</scope>
    <source>
        <strain evidence="3 4">VS20</strain>
    </source>
</reference>
<evidence type="ECO:0000313" key="4">
    <source>
        <dbReference type="Proteomes" id="UP000030762"/>
    </source>
</evidence>
<dbReference type="OMA" id="CEITLAD"/>
<dbReference type="Pfam" id="PF12796">
    <property type="entry name" value="Ank_2"/>
    <property type="match status" value="1"/>
</dbReference>
<evidence type="ECO:0000313" key="3">
    <source>
        <dbReference type="EMBL" id="EQC36508.1"/>
    </source>
</evidence>
<dbReference type="PANTHER" id="PTHR24166:SF48">
    <property type="entry name" value="PROTEIN VAPYRIN"/>
    <property type="match status" value="1"/>
</dbReference>
<dbReference type="OrthoDB" id="366390at2759"/>
<gene>
    <name evidence="3" type="ORF">SDRG_05960</name>
</gene>
<dbReference type="AlphaFoldDB" id="T0RVQ1"/>
<dbReference type="SUPFAM" id="SSF48403">
    <property type="entry name" value="Ankyrin repeat"/>
    <property type="match status" value="1"/>
</dbReference>
<sequence length="671" mass="72679">MPLLLSQALLATHQRLGYYAPWRSCRLLLSTLDVLKTGHTSPLCRMGCDVCGQTMDESLDATNGTLVLHLQKEFVWLHQLAFQLRFHAVTAFTCLRLVQCLDLPNGLVVVHDATYGAVAADSDHLWVIEWGTLLSSAAAGIELCPGAAVSGHLFYFDGTTLVLHQRCEIMLADDPSDSEDLAAAVDDGLAIALLERLHQQRFMKAVLSPAVHRAVAKRYWPLLDLLLSHGASIEAVDKNFYTPLSKAVADGDEACVEALVKRGASPFNLASGISPLFAAIQLGHLGITRLLVDVDTPKALLQCVPVERRELFNRSAVSALGYAYICNQPEVALLLLHAGASPSTDSGTTVLASCIGHVENPINRMTHVLELLDRGAATDIHVRSSLESSSGMDDTAMVRAIQRCDYDLVRLLIARQDYIPVTAKIAMEEAAAAISDNGRMQHLIGSTSDSVTWLELPELFAAIRDGDVARVKELGTSEDLCTRQQIFALGRLPTCVRPLPGGPRGIAVTALMFAYISNQPEVAHALLEAGARVCMEDGEGSALYYCLACVEDETTCIAHVLELLERGASSDITKGDVSPLTYAEDADMFSIVEILYAYLESAVRRCLPRLAEAAWLGEHDNVSHPANDTTDESATAFGSIEQHHPDVPGSCDAADDSDVDEWEVVEQYHSS</sequence>
<evidence type="ECO:0000256" key="1">
    <source>
        <dbReference type="ARBA" id="ARBA00022737"/>
    </source>
</evidence>
<organism evidence="3 4">
    <name type="scientific">Saprolegnia diclina (strain VS20)</name>
    <dbReference type="NCBI Taxonomy" id="1156394"/>
    <lineage>
        <taxon>Eukaryota</taxon>
        <taxon>Sar</taxon>
        <taxon>Stramenopiles</taxon>
        <taxon>Oomycota</taxon>
        <taxon>Saprolegniomycetes</taxon>
        <taxon>Saprolegniales</taxon>
        <taxon>Saprolegniaceae</taxon>
        <taxon>Saprolegnia</taxon>
    </lineage>
</organism>
<dbReference type="GeneID" id="19946687"/>
<name>T0RVQ1_SAPDV</name>
<dbReference type="VEuPathDB" id="FungiDB:SDRG_05960"/>
<dbReference type="STRING" id="1156394.T0RVQ1"/>
<dbReference type="Gene3D" id="1.25.40.20">
    <property type="entry name" value="Ankyrin repeat-containing domain"/>
    <property type="match status" value="2"/>
</dbReference>
<dbReference type="InParanoid" id="T0RVQ1"/>
<dbReference type="Proteomes" id="UP000030762">
    <property type="component" value="Unassembled WGS sequence"/>
</dbReference>
<accession>T0RVQ1</accession>
<keyword evidence="2" id="KW-0040">ANK repeat</keyword>
<dbReference type="InterPro" id="IPR002110">
    <property type="entry name" value="Ankyrin_rpt"/>
</dbReference>
<proteinExistence type="predicted"/>
<dbReference type="InterPro" id="IPR036770">
    <property type="entry name" value="Ankyrin_rpt-contain_sf"/>
</dbReference>